<evidence type="ECO:0000256" key="1">
    <source>
        <dbReference type="ARBA" id="ARBA00022428"/>
    </source>
</evidence>
<dbReference type="NCBIfam" id="TIGR03695">
    <property type="entry name" value="menH_SHCHC"/>
    <property type="match status" value="1"/>
</dbReference>
<dbReference type="Pfam" id="PF12697">
    <property type="entry name" value="Abhydrolase_6"/>
    <property type="match status" value="1"/>
</dbReference>
<dbReference type="InterPro" id="IPR022485">
    <property type="entry name" value="SHCHC_synthase_MenH"/>
</dbReference>
<evidence type="ECO:0000313" key="5">
    <source>
        <dbReference type="EMBL" id="KRN46653.1"/>
    </source>
</evidence>
<organism evidence="5 7">
    <name type="scientific">Weissella viridescens</name>
    <name type="common">Lactobacillus viridescens</name>
    <dbReference type="NCBI Taxonomy" id="1629"/>
    <lineage>
        <taxon>Bacteria</taxon>
        <taxon>Bacillati</taxon>
        <taxon>Bacillota</taxon>
        <taxon>Bacilli</taxon>
        <taxon>Lactobacillales</taxon>
        <taxon>Lactobacillaceae</taxon>
        <taxon>Weissella</taxon>
    </lineage>
</organism>
<dbReference type="HAMAP" id="MF_01660">
    <property type="entry name" value="MenH"/>
    <property type="match status" value="1"/>
</dbReference>
<dbReference type="EMBL" id="UHIV01000001">
    <property type="protein sequence ID" value="SUP52980.1"/>
    <property type="molecule type" value="Genomic_DNA"/>
</dbReference>
<keyword evidence="5" id="KW-0012">Acyltransferase</keyword>
<dbReference type="GO" id="GO:0016746">
    <property type="term" value="F:acyltransferase activity"/>
    <property type="evidence" value="ECO:0007669"/>
    <property type="project" value="UniProtKB-KW"/>
</dbReference>
<evidence type="ECO:0000256" key="3">
    <source>
        <dbReference type="HAMAP-Rule" id="MF_01660"/>
    </source>
</evidence>
<gene>
    <name evidence="3 6" type="primary">menH</name>
    <name evidence="5" type="ORF">IV50_GL000937</name>
    <name evidence="6" type="ORF">NCTC13645_00876</name>
</gene>
<dbReference type="EMBL" id="JQBM01000002">
    <property type="protein sequence ID" value="KRN46653.1"/>
    <property type="molecule type" value="Genomic_DNA"/>
</dbReference>
<protein>
    <recommendedName>
        <fullName evidence="3">Putative 2-succinyl-6-hydroxy-2,4-cyclohexadiene-1-carboxylate synthase</fullName>
        <shortName evidence="3">SHCHC synthase</shortName>
        <ecNumber evidence="3">4.2.99.20</ecNumber>
    </recommendedName>
</protein>
<dbReference type="STRING" id="1629.IV50_GL000937"/>
<dbReference type="RefSeq" id="WP_057745738.1">
    <property type="nucleotide sequence ID" value="NZ_BJLU01000002.1"/>
</dbReference>
<reference evidence="5 7" key="1">
    <citation type="journal article" date="2015" name="Genome Announc.">
        <title>Expanding the biotechnology potential of lactobacilli through comparative genomics of 213 strains and associated genera.</title>
        <authorList>
            <person name="Sun Z."/>
            <person name="Harris H.M."/>
            <person name="McCann A."/>
            <person name="Guo C."/>
            <person name="Argimon S."/>
            <person name="Zhang W."/>
            <person name="Yang X."/>
            <person name="Jeffery I.B."/>
            <person name="Cooney J.C."/>
            <person name="Kagawa T.F."/>
            <person name="Liu W."/>
            <person name="Song Y."/>
            <person name="Salvetti E."/>
            <person name="Wrobel A."/>
            <person name="Rasinkangas P."/>
            <person name="Parkhill J."/>
            <person name="Rea M.C."/>
            <person name="O'Sullivan O."/>
            <person name="Ritari J."/>
            <person name="Douillard F.P."/>
            <person name="Paul Ross R."/>
            <person name="Yang R."/>
            <person name="Briner A.E."/>
            <person name="Felis G.E."/>
            <person name="de Vos W.M."/>
            <person name="Barrangou R."/>
            <person name="Klaenhammer T.R."/>
            <person name="Caufield P.W."/>
            <person name="Cui Y."/>
            <person name="Zhang H."/>
            <person name="O'Toole P.W."/>
        </authorList>
    </citation>
    <scope>NUCLEOTIDE SEQUENCE [LARGE SCALE GENOMIC DNA]</scope>
    <source>
        <strain evidence="5 7">DSM 20410</strain>
    </source>
</reference>
<dbReference type="PANTHER" id="PTHR42916">
    <property type="entry name" value="2-SUCCINYL-5-ENOLPYRUVYL-6-HYDROXY-3-CYCLOHEXENE-1-CARBOXYLATE SYNTHASE"/>
    <property type="match status" value="1"/>
</dbReference>
<keyword evidence="1 3" id="KW-0474">Menaquinone biosynthesis</keyword>
<comment type="catalytic activity">
    <reaction evidence="3">
        <text>5-enolpyruvoyl-6-hydroxy-2-succinyl-cyclohex-3-ene-1-carboxylate = (1R,6R)-6-hydroxy-2-succinyl-cyclohexa-2,4-diene-1-carboxylate + pyruvate</text>
        <dbReference type="Rhea" id="RHEA:25597"/>
        <dbReference type="ChEBI" id="CHEBI:15361"/>
        <dbReference type="ChEBI" id="CHEBI:58689"/>
        <dbReference type="ChEBI" id="CHEBI:58818"/>
        <dbReference type="EC" id="4.2.99.20"/>
    </reaction>
</comment>
<dbReference type="OrthoDB" id="9808398at2"/>
<keyword evidence="5" id="KW-0378">Hydrolase</keyword>
<dbReference type="PATRIC" id="fig|1629.5.peg.945"/>
<dbReference type="Proteomes" id="UP000254621">
    <property type="component" value="Unassembled WGS sequence"/>
</dbReference>
<dbReference type="Gene3D" id="3.40.50.1820">
    <property type="entry name" value="alpha/beta hydrolase"/>
    <property type="match status" value="1"/>
</dbReference>
<dbReference type="SUPFAM" id="SSF53474">
    <property type="entry name" value="alpha/beta-Hydrolases"/>
    <property type="match status" value="1"/>
</dbReference>
<comment type="function">
    <text evidence="3">Catalyzes a proton abstraction reaction that results in 2,5-elimination of pyruvate from 2-succinyl-5-enolpyruvyl-6-hydroxy-3-cyclohexene-1-carboxylate (SEPHCHC) and the formation of 2-succinyl-6-hydroxy-2,4-cyclohexadiene-1-carboxylate (SHCHC).</text>
</comment>
<dbReference type="AlphaFoldDB" id="A0A0R2HB17"/>
<accession>A0A0R2HB17</accession>
<comment type="pathway">
    <text evidence="3">Quinol/quinone metabolism; 1,4-dihydroxy-2-naphthoate biosynthesis; 1,4-dihydroxy-2-naphthoate from chorismate: step 3/7.</text>
</comment>
<keyword evidence="2 3" id="KW-0456">Lyase</keyword>
<dbReference type="InterPro" id="IPR000073">
    <property type="entry name" value="AB_hydrolase_1"/>
</dbReference>
<feature type="domain" description="AB hydrolase-1" evidence="4">
    <location>
        <begin position="24"/>
        <end position="257"/>
    </location>
</feature>
<name>A0A0R2HB17_WEIVI</name>
<dbReference type="PANTHER" id="PTHR42916:SF1">
    <property type="entry name" value="PROTEIN PHYLLO, CHLOROPLASTIC"/>
    <property type="match status" value="1"/>
</dbReference>
<dbReference type="GO" id="GO:0016787">
    <property type="term" value="F:hydrolase activity"/>
    <property type="evidence" value="ECO:0007669"/>
    <property type="project" value="UniProtKB-KW"/>
</dbReference>
<evidence type="ECO:0000259" key="4">
    <source>
        <dbReference type="Pfam" id="PF12697"/>
    </source>
</evidence>
<comment type="pathway">
    <text evidence="3">Quinol/quinone metabolism; menaquinone biosynthesis.</text>
</comment>
<keyword evidence="7" id="KW-1185">Reference proteome</keyword>
<proteinExistence type="inferred from homology"/>
<sequence length="264" mass="29157">MPTIEIEGYPYTYTIEGSGTPVWVFLHGFLGSQADFASIKPQGTRVYLDLLGLGVDKPTVADTHRFAAETQVAELHHLLTALKLKDIRLVGYSMGARLALAYALAYPDALAQVILESGTPGLADAQDRHNRRTADENKAERIERSGMLDFVTEWEQLPMFASQQALPAAQQAFMHRQRVEQNPNNVAASLRGFGTGAMPSYWSSLENLSVPVVLINGALDTKFLGITERMQQHLQRSRALIVPGVGHNVHFEAPEQYTTTLNQL</sequence>
<evidence type="ECO:0000313" key="6">
    <source>
        <dbReference type="EMBL" id="SUP52980.1"/>
    </source>
</evidence>
<dbReference type="GO" id="GO:0070205">
    <property type="term" value="F:2-succinyl-6-hydroxy-2,4-cyclohexadiene-1-carboxylate synthase activity"/>
    <property type="evidence" value="ECO:0007669"/>
    <property type="project" value="UniProtKB-UniRule"/>
</dbReference>
<dbReference type="GO" id="GO:0009234">
    <property type="term" value="P:menaquinone biosynthetic process"/>
    <property type="evidence" value="ECO:0007669"/>
    <property type="project" value="UniProtKB-UniRule"/>
</dbReference>
<comment type="subunit">
    <text evidence="3">Monomer.</text>
</comment>
<reference evidence="6 8" key="2">
    <citation type="submission" date="2018-06" db="EMBL/GenBank/DDBJ databases">
        <authorList>
            <consortium name="Pathogen Informatics"/>
            <person name="Doyle S."/>
        </authorList>
    </citation>
    <scope>NUCLEOTIDE SEQUENCE [LARGE SCALE GENOMIC DNA]</scope>
    <source>
        <strain evidence="6 8">NCTC13645</strain>
    </source>
</reference>
<dbReference type="EC" id="4.2.99.20" evidence="3"/>
<dbReference type="UniPathway" id="UPA00079"/>
<evidence type="ECO:0000313" key="7">
    <source>
        <dbReference type="Proteomes" id="UP000051992"/>
    </source>
</evidence>
<evidence type="ECO:0000313" key="8">
    <source>
        <dbReference type="Proteomes" id="UP000254621"/>
    </source>
</evidence>
<dbReference type="Proteomes" id="UP000051992">
    <property type="component" value="Unassembled WGS sequence"/>
</dbReference>
<dbReference type="UniPathway" id="UPA01057">
    <property type="reaction ID" value="UER00900"/>
</dbReference>
<comment type="similarity">
    <text evidence="3">Belongs to the AB hydrolase superfamily. MenH family.</text>
</comment>
<dbReference type="InterPro" id="IPR029058">
    <property type="entry name" value="AB_hydrolase_fold"/>
</dbReference>
<evidence type="ECO:0000256" key="2">
    <source>
        <dbReference type="ARBA" id="ARBA00023239"/>
    </source>
</evidence>
<keyword evidence="5" id="KW-0808">Transferase</keyword>